<protein>
    <submittedName>
        <fullName evidence="1">Uncharacterized protein</fullName>
    </submittedName>
</protein>
<proteinExistence type="predicted"/>
<name>A0A375ECW8_9BURK</name>
<evidence type="ECO:0000313" key="1">
    <source>
        <dbReference type="EMBL" id="SOZ70864.1"/>
    </source>
</evidence>
<gene>
    <name evidence="1" type="ORF">CBM2613_B170303</name>
</gene>
<dbReference type="Proteomes" id="UP000256952">
    <property type="component" value="Chromosome CBM2613_b"/>
</dbReference>
<dbReference type="AlphaFoldDB" id="A0A375ECW8"/>
<accession>A0A375ECW8</accession>
<dbReference type="EMBL" id="OFTH01000042">
    <property type="protein sequence ID" value="SOZ70864.1"/>
    <property type="molecule type" value="Genomic_DNA"/>
</dbReference>
<reference evidence="1" key="1">
    <citation type="submission" date="2018-01" db="EMBL/GenBank/DDBJ databases">
        <authorList>
            <person name="Clerissi C."/>
        </authorList>
    </citation>
    <scope>NUCLEOTIDE SEQUENCE</scope>
    <source>
        <strain evidence="1">Cupriavidus taiwanensis STM 8556</strain>
    </source>
</reference>
<comment type="caution">
    <text evidence="1">The sequence shown here is derived from an EMBL/GenBank/DDBJ whole genome shotgun (WGS) entry which is preliminary data.</text>
</comment>
<sequence>MYVAQSVPDASDRLTHALGVSPSSRESEDRGIHFLVAFSLSPNGWKAVRRIDTRMGQAEWISRLL</sequence>
<organism evidence="1">
    <name type="scientific">Cupriavidus taiwanensis</name>
    <dbReference type="NCBI Taxonomy" id="164546"/>
    <lineage>
        <taxon>Bacteria</taxon>
        <taxon>Pseudomonadati</taxon>
        <taxon>Pseudomonadota</taxon>
        <taxon>Betaproteobacteria</taxon>
        <taxon>Burkholderiales</taxon>
        <taxon>Burkholderiaceae</taxon>
        <taxon>Cupriavidus</taxon>
    </lineage>
</organism>